<dbReference type="InterPro" id="IPR036420">
    <property type="entry name" value="BRCT_dom_sf"/>
</dbReference>
<dbReference type="PANTHER" id="PTHR11276:SF40">
    <property type="entry name" value="BRCT DOMAIN-CONTAINING PROTEIN"/>
    <property type="match status" value="1"/>
</dbReference>
<keyword evidence="3" id="KW-1185">Reference proteome</keyword>
<accession>A0A8S3RCM6</accession>
<reference evidence="2" key="1">
    <citation type="submission" date="2021-03" db="EMBL/GenBank/DDBJ databases">
        <authorList>
            <person name="Bekaert M."/>
        </authorList>
    </citation>
    <scope>NUCLEOTIDE SEQUENCE</scope>
</reference>
<feature type="domain" description="BRCT" evidence="1">
    <location>
        <begin position="1"/>
        <end position="96"/>
    </location>
</feature>
<dbReference type="InterPro" id="IPR001357">
    <property type="entry name" value="BRCT_dom"/>
</dbReference>
<keyword evidence="2" id="KW-0548">Nucleotidyltransferase</keyword>
<comment type="caution">
    <text evidence="2">The sequence shown here is derived from an EMBL/GenBank/DDBJ whole genome shotgun (WGS) entry which is preliminary data.</text>
</comment>
<dbReference type="SUPFAM" id="SSF52113">
    <property type="entry name" value="BRCT domain"/>
    <property type="match status" value="1"/>
</dbReference>
<dbReference type="AlphaFoldDB" id="A0A8S3RCM6"/>
<dbReference type="InterPro" id="IPR010996">
    <property type="entry name" value="HHH_MUS81"/>
</dbReference>
<dbReference type="InterPro" id="IPR027421">
    <property type="entry name" value="DNA_pol_lamdba_lyase_dom_sf"/>
</dbReference>
<dbReference type="Gene3D" id="1.10.150.110">
    <property type="entry name" value="DNA polymerase beta, N-terminal domain-like"/>
    <property type="match status" value="1"/>
</dbReference>
<dbReference type="OrthoDB" id="205514at2759"/>
<proteinExistence type="predicted"/>
<protein>
    <submittedName>
        <fullName evidence="2">POLM</fullName>
        <ecNumber evidence="2">2.7.7.7</ecNumber>
    </submittedName>
</protein>
<organism evidence="2 3">
    <name type="scientific">Mytilus edulis</name>
    <name type="common">Blue mussel</name>
    <dbReference type="NCBI Taxonomy" id="6550"/>
    <lineage>
        <taxon>Eukaryota</taxon>
        <taxon>Metazoa</taxon>
        <taxon>Spiralia</taxon>
        <taxon>Lophotrochozoa</taxon>
        <taxon>Mollusca</taxon>
        <taxon>Bivalvia</taxon>
        <taxon>Autobranchia</taxon>
        <taxon>Pteriomorphia</taxon>
        <taxon>Mytilida</taxon>
        <taxon>Mytiloidea</taxon>
        <taxon>Mytilidae</taxon>
        <taxon>Mytilinae</taxon>
        <taxon>Mytilus</taxon>
    </lineage>
</organism>
<keyword evidence="2" id="KW-0808">Transferase</keyword>
<dbReference type="GO" id="GO:0003887">
    <property type="term" value="F:DNA-directed DNA polymerase activity"/>
    <property type="evidence" value="ECO:0007669"/>
    <property type="project" value="UniProtKB-EC"/>
</dbReference>
<evidence type="ECO:0000313" key="2">
    <source>
        <dbReference type="EMBL" id="CAG2205672.1"/>
    </source>
</evidence>
<gene>
    <name evidence="2" type="ORF">MEDL_20149</name>
</gene>
<evidence type="ECO:0000259" key="1">
    <source>
        <dbReference type="PROSITE" id="PS50172"/>
    </source>
</evidence>
<dbReference type="SUPFAM" id="SSF47802">
    <property type="entry name" value="DNA polymerase beta, N-terminal domain-like"/>
    <property type="match status" value="1"/>
</dbReference>
<evidence type="ECO:0000313" key="3">
    <source>
        <dbReference type="Proteomes" id="UP000683360"/>
    </source>
</evidence>
<dbReference type="GO" id="GO:0006303">
    <property type="term" value="P:double-strand break repair via nonhomologous end joining"/>
    <property type="evidence" value="ECO:0007669"/>
    <property type="project" value="TreeGrafter"/>
</dbReference>
<dbReference type="Gene3D" id="3.40.50.10190">
    <property type="entry name" value="BRCT domain"/>
    <property type="match status" value="1"/>
</dbReference>
<dbReference type="EMBL" id="CAJPWZ010001029">
    <property type="protein sequence ID" value="CAG2205672.1"/>
    <property type="molecule type" value="Genomic_DNA"/>
</dbReference>
<dbReference type="PROSITE" id="PS50172">
    <property type="entry name" value="BRCT"/>
    <property type="match status" value="1"/>
</dbReference>
<dbReference type="Proteomes" id="UP000683360">
    <property type="component" value="Unassembled WGS sequence"/>
</dbReference>
<dbReference type="GO" id="GO:0005634">
    <property type="term" value="C:nucleus"/>
    <property type="evidence" value="ECO:0007669"/>
    <property type="project" value="TreeGrafter"/>
</dbReference>
<sequence length="191" mass="22538">MDDQVVLYLMPHKIQKKRYDDMKKAAKCRKFTIVDDFSPEVTHIVTEFETQEQAVRHIGLNTTEENNEESPEFLKISWFTQSIKARKPVEIQDHHRLLRNTQEETQLEILQKYAEMKDENHDYSRALAFRRASCVVKSFPVTVTNVNQLNGINHVGPHSKRVIGELLDGYCDEINRIVNEEWFEKMKVNLY</sequence>
<dbReference type="EC" id="2.7.7.7" evidence="2"/>
<name>A0A8S3RCM6_MYTED</name>
<dbReference type="GO" id="GO:0003677">
    <property type="term" value="F:DNA binding"/>
    <property type="evidence" value="ECO:0007669"/>
    <property type="project" value="InterPro"/>
</dbReference>
<dbReference type="InterPro" id="IPR022312">
    <property type="entry name" value="DNA_pol_X"/>
</dbReference>
<dbReference type="PANTHER" id="PTHR11276">
    <property type="entry name" value="DNA POLYMERASE TYPE-X FAMILY MEMBER"/>
    <property type="match status" value="1"/>
</dbReference>
<dbReference type="Pfam" id="PF14716">
    <property type="entry name" value="HHH_8"/>
    <property type="match status" value="1"/>
</dbReference>